<reference evidence="8" key="2">
    <citation type="submission" date="2013-07" db="EMBL/GenBank/DDBJ databases">
        <authorList>
            <person name="Morais-Silva F.O."/>
            <person name="Rezende A.M."/>
            <person name="Pimentel C."/>
            <person name="Resende D.M."/>
            <person name="Santos C.I."/>
            <person name="Clemente C."/>
            <person name="de Oliveira L.M."/>
            <person name="da Silva S.M."/>
            <person name="Costa D.A."/>
            <person name="Varela-Raposo A."/>
            <person name="Horacio E.C.A."/>
            <person name="Matos M."/>
            <person name="Flores O."/>
            <person name="Ruiz J.C."/>
            <person name="Rodrigues-Pousada C."/>
        </authorList>
    </citation>
    <scope>NUCLEOTIDE SEQUENCE [LARGE SCALE GENOMIC DNA]</scope>
    <source>
        <strain evidence="8">ATCC 19364 / DSM 1382 / NCIMB 9332 / VKM B-1759</strain>
    </source>
</reference>
<dbReference type="InterPro" id="IPR000709">
    <property type="entry name" value="Leu_Ile_Val-bd"/>
</dbReference>
<name>T2GDH1_MEGG1</name>
<evidence type="ECO:0000256" key="4">
    <source>
        <dbReference type="ARBA" id="ARBA00022970"/>
    </source>
</evidence>
<dbReference type="PANTHER" id="PTHR47151">
    <property type="entry name" value="LEU/ILE/VAL-BINDING ABC TRANSPORTER SUBUNIT"/>
    <property type="match status" value="1"/>
</dbReference>
<dbReference type="eggNOG" id="COG0683">
    <property type="taxonomic scope" value="Bacteria"/>
</dbReference>
<evidence type="ECO:0000313" key="8">
    <source>
        <dbReference type="Proteomes" id="UP000016587"/>
    </source>
</evidence>
<dbReference type="Pfam" id="PF13458">
    <property type="entry name" value="Peripla_BP_6"/>
    <property type="match status" value="1"/>
</dbReference>
<keyword evidence="8" id="KW-1185">Reference proteome</keyword>
<proteinExistence type="inferred from homology"/>
<gene>
    <name evidence="7" type="ORF">DGI_2207</name>
</gene>
<keyword evidence="7" id="KW-0675">Receptor</keyword>
<keyword evidence="2" id="KW-0813">Transport</keyword>
<dbReference type="KEGG" id="dgg:DGI_2207"/>
<organism evidence="7 8">
    <name type="scientific">Megalodesulfovibrio gigas (strain ATCC 19364 / DSM 1382 / NCIMB 9332 / VKM B-1759)</name>
    <name type="common">Desulfovibrio gigas</name>
    <dbReference type="NCBI Taxonomy" id="1121448"/>
    <lineage>
        <taxon>Bacteria</taxon>
        <taxon>Pseudomonadati</taxon>
        <taxon>Thermodesulfobacteriota</taxon>
        <taxon>Desulfovibrionia</taxon>
        <taxon>Desulfovibrionales</taxon>
        <taxon>Desulfovibrionaceae</taxon>
        <taxon>Megalodesulfovibrio</taxon>
    </lineage>
</organism>
<dbReference type="Gene3D" id="3.40.50.2300">
    <property type="match status" value="2"/>
</dbReference>
<dbReference type="HOGENOM" id="CLU_027128_6_1_7"/>
<sequence>MRSLKLARLAVLASFLILGAAGAAAAADTIKIAVPSPFTGAAAGYGDNVKAGVELKLAEINAAGGINGKQVVAEFLDEQCDPKEAATVAAKIVQDDAIVGVVGHLCSSAHLAALPNYVKKGIVAVSPTATNVTISEKNKDKAGKAWSYRVVYRDDFQGAFLARYASQVLGLKAIAVFYENNDYGIGLKEAFVKEAKKIGLAVVGEEGYMKGASDFTPQLTSLKSKNPDGLFISGYYNEGALIATQAKKLGMNVAKFGADGLDNADYIKLAADAAENTYMTVPFLAEAASADAQAFLKKFADTYKRESDWMSANAFDATGVVLEAVKAAGMDRAKVRDAIAAMNSPETGFKGITGNTYFDANGDCLKNAFVKVVKGGTFVPADKQME</sequence>
<keyword evidence="4" id="KW-0029">Amino-acid transport</keyword>
<dbReference type="Proteomes" id="UP000016587">
    <property type="component" value="Chromosome"/>
</dbReference>
<dbReference type="PANTHER" id="PTHR47151:SF2">
    <property type="entry name" value="AMINO ACID BINDING PROTEIN"/>
    <property type="match status" value="1"/>
</dbReference>
<dbReference type="PRINTS" id="PR00337">
    <property type="entry name" value="LEUILEVALBP"/>
</dbReference>
<keyword evidence="3 5" id="KW-0732">Signal</keyword>
<feature type="signal peptide" evidence="5">
    <location>
        <begin position="1"/>
        <end position="26"/>
    </location>
</feature>
<reference evidence="7 8" key="1">
    <citation type="journal article" date="2013" name="J. Bacteriol.">
        <title>Roles of HynAB and Ech, the only two hydrogenases found in the model sulfate reducer Desulfovibrio gigas.</title>
        <authorList>
            <person name="Morais-Silva F.O."/>
            <person name="Santos C.I."/>
            <person name="Rodrigues R."/>
            <person name="Pereira I.A."/>
            <person name="Rodrigues-Pousada C."/>
        </authorList>
    </citation>
    <scope>NUCLEOTIDE SEQUENCE [LARGE SCALE GENOMIC DNA]</scope>
    <source>
        <strain evidence="8">ATCC 19364 / DSM 1382 / NCIMB 9332 / VKM B-1759</strain>
    </source>
</reference>
<feature type="domain" description="Leucine-binding protein" evidence="6">
    <location>
        <begin position="29"/>
        <end position="362"/>
    </location>
</feature>
<protein>
    <submittedName>
        <fullName evidence="7">Putative Extracellular ligand-binding receptor</fullName>
    </submittedName>
</protein>
<dbReference type="RefSeq" id="WP_021760908.1">
    <property type="nucleotide sequence ID" value="NC_022444.1"/>
</dbReference>
<dbReference type="SUPFAM" id="SSF53822">
    <property type="entry name" value="Periplasmic binding protein-like I"/>
    <property type="match status" value="1"/>
</dbReference>
<evidence type="ECO:0000256" key="3">
    <source>
        <dbReference type="ARBA" id="ARBA00022729"/>
    </source>
</evidence>
<evidence type="ECO:0000256" key="5">
    <source>
        <dbReference type="SAM" id="SignalP"/>
    </source>
</evidence>
<comment type="similarity">
    <text evidence="1">Belongs to the leucine-binding protein family.</text>
</comment>
<dbReference type="GO" id="GO:0006865">
    <property type="term" value="P:amino acid transport"/>
    <property type="evidence" value="ECO:0007669"/>
    <property type="project" value="UniProtKB-KW"/>
</dbReference>
<dbReference type="PATRIC" id="fig|1121448.10.peg.2158"/>
<dbReference type="STRING" id="1121448.DGI_2207"/>
<accession>T2GDH1</accession>
<evidence type="ECO:0000313" key="7">
    <source>
        <dbReference type="EMBL" id="AGW13962.1"/>
    </source>
</evidence>
<dbReference type="CDD" id="cd06349">
    <property type="entry name" value="PBP1_ABC_HAAT-like"/>
    <property type="match status" value="1"/>
</dbReference>
<evidence type="ECO:0000259" key="6">
    <source>
        <dbReference type="Pfam" id="PF13458"/>
    </source>
</evidence>
<dbReference type="EMBL" id="CP006585">
    <property type="protein sequence ID" value="AGW13962.1"/>
    <property type="molecule type" value="Genomic_DNA"/>
</dbReference>
<dbReference type="OrthoDB" id="9772589at2"/>
<evidence type="ECO:0000256" key="1">
    <source>
        <dbReference type="ARBA" id="ARBA00010062"/>
    </source>
</evidence>
<dbReference type="AlphaFoldDB" id="T2GDH1"/>
<dbReference type="InterPro" id="IPR028081">
    <property type="entry name" value="Leu-bd"/>
</dbReference>
<dbReference type="InterPro" id="IPR028082">
    <property type="entry name" value="Peripla_BP_I"/>
</dbReference>
<evidence type="ECO:0000256" key="2">
    <source>
        <dbReference type="ARBA" id="ARBA00022448"/>
    </source>
</evidence>
<feature type="chain" id="PRO_5004599822" evidence="5">
    <location>
        <begin position="27"/>
        <end position="386"/>
    </location>
</feature>